<dbReference type="InterPro" id="IPR040161">
    <property type="entry name" value="FB224"/>
</dbReference>
<name>A0A1I7UI81_9PELO</name>
<dbReference type="CDD" id="cd22150">
    <property type="entry name" value="F-box_CeFBXA-like"/>
    <property type="match status" value="1"/>
</dbReference>
<dbReference type="SUPFAM" id="SSF81383">
    <property type="entry name" value="F-box domain"/>
    <property type="match status" value="1"/>
</dbReference>
<dbReference type="InterPro" id="IPR002900">
    <property type="entry name" value="DUF38/FTH_CAE_spp"/>
</dbReference>
<evidence type="ECO:0000313" key="3">
    <source>
        <dbReference type="WBParaSite" id="Csp11.Scaffold629.g9587.t1"/>
    </source>
</evidence>
<evidence type="ECO:0000313" key="2">
    <source>
        <dbReference type="Proteomes" id="UP000095282"/>
    </source>
</evidence>
<organism evidence="2 3">
    <name type="scientific">Caenorhabditis tropicalis</name>
    <dbReference type="NCBI Taxonomy" id="1561998"/>
    <lineage>
        <taxon>Eukaryota</taxon>
        <taxon>Metazoa</taxon>
        <taxon>Ecdysozoa</taxon>
        <taxon>Nematoda</taxon>
        <taxon>Chromadorea</taxon>
        <taxon>Rhabditida</taxon>
        <taxon>Rhabditina</taxon>
        <taxon>Rhabditomorpha</taxon>
        <taxon>Rhabditoidea</taxon>
        <taxon>Rhabditidae</taxon>
        <taxon>Peloderinae</taxon>
        <taxon>Caenorhabditis</taxon>
    </lineage>
</organism>
<dbReference type="PROSITE" id="PS50181">
    <property type="entry name" value="FBOX"/>
    <property type="match status" value="1"/>
</dbReference>
<dbReference type="WBParaSite" id="Csp11.Scaffold629.g9587.t1">
    <property type="protein sequence ID" value="Csp11.Scaffold629.g9587.t1"/>
    <property type="gene ID" value="Csp11.Scaffold629.g9587"/>
</dbReference>
<proteinExistence type="predicted"/>
<keyword evidence="2" id="KW-1185">Reference proteome</keyword>
<dbReference type="AlphaFoldDB" id="A0A1I7UI81"/>
<sequence length="416" mass="48994">MSEFIKNNPSAIEVFLFYEGEKEKSNEKSYDKLCNLIGKNGISKENFNSLNEESRKKIRELVVSDPSNLRLCILSEVKNKNFMIESFLNITKIIGTQDIDYQDFEFWFNRFSSGNHDLDQKTFSDLPIEVIENIVEELDFLSQMKLRKVSHGLRNIMDERRPSYDRIYFSIECYYSHYFLSHLSICKFKGLESDRCWRRSYQGDDELKIALDGMQTLFSNPRLRLSTFDWYSASTEIDEDLSAILNSLNHKIEIVELETSLNGDVMVDLLKAVKPGTLEKIKFGGKFEPIHIERLAQLVQWKKAKSVSFWEFIPNFSSCMHHFQHFEFVSVDAESFSMDDILFVRNLFTQNNKLDYFDIGAGHIQSESKIVEILGRLDIDFNDEHWTRRYDIPGSKDYLKVIIRRERVYFVREISE</sequence>
<protein>
    <submittedName>
        <fullName evidence="3">F-box domain-containing protein</fullName>
    </submittedName>
</protein>
<dbReference type="InterPro" id="IPR001810">
    <property type="entry name" value="F-box_dom"/>
</dbReference>
<dbReference type="SMART" id="SM00256">
    <property type="entry name" value="FBOX"/>
    <property type="match status" value="1"/>
</dbReference>
<dbReference type="Proteomes" id="UP000095282">
    <property type="component" value="Unplaced"/>
</dbReference>
<dbReference type="InterPro" id="IPR036047">
    <property type="entry name" value="F-box-like_dom_sf"/>
</dbReference>
<dbReference type="InterPro" id="IPR041426">
    <property type="entry name" value="Mos1_HTH"/>
</dbReference>
<accession>A0A1I7UI81</accession>
<reference evidence="3" key="1">
    <citation type="submission" date="2016-11" db="UniProtKB">
        <authorList>
            <consortium name="WormBaseParasite"/>
        </authorList>
    </citation>
    <scope>IDENTIFICATION</scope>
</reference>
<dbReference type="Pfam" id="PF17906">
    <property type="entry name" value="HTH_48"/>
    <property type="match status" value="1"/>
</dbReference>
<feature type="domain" description="F-box" evidence="1">
    <location>
        <begin position="120"/>
        <end position="167"/>
    </location>
</feature>
<dbReference type="GO" id="GO:0045087">
    <property type="term" value="P:innate immune response"/>
    <property type="evidence" value="ECO:0007669"/>
    <property type="project" value="TreeGrafter"/>
</dbReference>
<dbReference type="PANTHER" id="PTHR23015:SF4">
    <property type="entry name" value="DUF38 DOMAIN-CONTAINING PROTEIN-RELATED"/>
    <property type="match status" value="1"/>
</dbReference>
<evidence type="ECO:0000259" key="1">
    <source>
        <dbReference type="PROSITE" id="PS50181"/>
    </source>
</evidence>
<dbReference type="Pfam" id="PF00646">
    <property type="entry name" value="F-box"/>
    <property type="match status" value="1"/>
</dbReference>
<dbReference type="Pfam" id="PF01827">
    <property type="entry name" value="FTH"/>
    <property type="match status" value="1"/>
</dbReference>
<dbReference type="PANTHER" id="PTHR23015">
    <property type="entry name" value="UNCHARACTERIZED C.ELEGANS PROTEIN"/>
    <property type="match status" value="1"/>
</dbReference>